<dbReference type="Gene3D" id="3.40.50.720">
    <property type="entry name" value="NAD(P)-binding Rossmann-like Domain"/>
    <property type="match status" value="1"/>
</dbReference>
<sequence length="331" mass="36100">MQEVLVVGATGTLGYHATLELHRRGYAVTGLALPEPGAAHLLPAGVELVLEDLNAMSDGELANLLVGKHAVVYAAGFDDRVVPDSPAAHFFYEVNVRPVQRVVRVARATRVARFVLFGSHTVEWGEMWPELGFRTRNGYPRTRFVQEEVAVLEGEGAMTVSVLRLPYVFGTTPGRTSLWQVFVDRVAAQKGDVVVQGGSTSSVTVRQVAQATVGAIERGVHGGRYAINGYDLSYAELHRVICRELGRSPGDVVVAPLEPQLASMERYDSATASMGKEHGIHMADAVRFQDRYACTPTRLTQDVLGYEDDDVPAAMTETIRECVARHAARRT</sequence>
<dbReference type="EMBL" id="PDJH01000001">
    <property type="protein sequence ID" value="PFG36201.1"/>
    <property type="molecule type" value="Genomic_DNA"/>
</dbReference>
<dbReference type="InterPro" id="IPR036291">
    <property type="entry name" value="NAD(P)-bd_dom_sf"/>
</dbReference>
<evidence type="ECO:0000259" key="1">
    <source>
        <dbReference type="Pfam" id="PF01370"/>
    </source>
</evidence>
<proteinExistence type="predicted"/>
<dbReference type="PANTHER" id="PTHR48079:SF6">
    <property type="entry name" value="NAD(P)-BINDING DOMAIN-CONTAINING PROTEIN-RELATED"/>
    <property type="match status" value="1"/>
</dbReference>
<dbReference type="RefSeq" id="WP_169924495.1">
    <property type="nucleotide sequence ID" value="NZ_PDJH01000001.1"/>
</dbReference>
<evidence type="ECO:0000313" key="3">
    <source>
        <dbReference type="Proteomes" id="UP000221394"/>
    </source>
</evidence>
<keyword evidence="3" id="KW-1185">Reference proteome</keyword>
<protein>
    <submittedName>
        <fullName evidence="2">Nucleoside-diphosphate-sugar epimerase</fullName>
    </submittedName>
</protein>
<dbReference type="Pfam" id="PF01370">
    <property type="entry name" value="Epimerase"/>
    <property type="match status" value="1"/>
</dbReference>
<evidence type="ECO:0000313" key="2">
    <source>
        <dbReference type="EMBL" id="PFG36201.1"/>
    </source>
</evidence>
<dbReference type="SUPFAM" id="SSF51735">
    <property type="entry name" value="NAD(P)-binding Rossmann-fold domains"/>
    <property type="match status" value="1"/>
</dbReference>
<dbReference type="PANTHER" id="PTHR48079">
    <property type="entry name" value="PROTEIN YEEZ"/>
    <property type="match status" value="1"/>
</dbReference>
<dbReference type="InterPro" id="IPR001509">
    <property type="entry name" value="Epimerase_deHydtase"/>
</dbReference>
<accession>A0A2A9ECD2</accession>
<dbReference type="InterPro" id="IPR051783">
    <property type="entry name" value="NAD(P)-dependent_oxidoreduct"/>
</dbReference>
<dbReference type="AlphaFoldDB" id="A0A2A9ECD2"/>
<gene>
    <name evidence="2" type="ORF">ATL41_0913</name>
</gene>
<reference evidence="2 3" key="1">
    <citation type="submission" date="2017-10" db="EMBL/GenBank/DDBJ databases">
        <title>Sequencing the genomes of 1000 actinobacteria strains.</title>
        <authorList>
            <person name="Klenk H.-P."/>
        </authorList>
    </citation>
    <scope>NUCLEOTIDE SEQUENCE [LARGE SCALE GENOMIC DNA]</scope>
    <source>
        <strain evidence="2 3">DSM 21574</strain>
    </source>
</reference>
<dbReference type="GO" id="GO:0005737">
    <property type="term" value="C:cytoplasm"/>
    <property type="evidence" value="ECO:0007669"/>
    <property type="project" value="TreeGrafter"/>
</dbReference>
<organism evidence="2 3">
    <name type="scientific">Flavimobilis soli</name>
    <dbReference type="NCBI Taxonomy" id="442709"/>
    <lineage>
        <taxon>Bacteria</taxon>
        <taxon>Bacillati</taxon>
        <taxon>Actinomycetota</taxon>
        <taxon>Actinomycetes</taxon>
        <taxon>Micrococcales</taxon>
        <taxon>Jonesiaceae</taxon>
        <taxon>Flavimobilis</taxon>
    </lineage>
</organism>
<comment type="caution">
    <text evidence="2">The sequence shown here is derived from an EMBL/GenBank/DDBJ whole genome shotgun (WGS) entry which is preliminary data.</text>
</comment>
<dbReference type="GO" id="GO:0004029">
    <property type="term" value="F:aldehyde dehydrogenase (NAD+) activity"/>
    <property type="evidence" value="ECO:0007669"/>
    <property type="project" value="TreeGrafter"/>
</dbReference>
<dbReference type="Proteomes" id="UP000221394">
    <property type="component" value="Unassembled WGS sequence"/>
</dbReference>
<feature type="domain" description="NAD-dependent epimerase/dehydratase" evidence="1">
    <location>
        <begin position="4"/>
        <end position="227"/>
    </location>
</feature>
<name>A0A2A9ECD2_9MICO</name>